<evidence type="ECO:0000256" key="3">
    <source>
        <dbReference type="ARBA" id="ARBA00022475"/>
    </source>
</evidence>
<keyword evidence="3" id="KW-1003">Cell membrane</keyword>
<dbReference type="PANTHER" id="PTHR40074">
    <property type="entry name" value="O-ACETYLTRANSFERASE WECH"/>
    <property type="match status" value="1"/>
</dbReference>
<evidence type="ECO:0000256" key="5">
    <source>
        <dbReference type="ARBA" id="ARBA00022989"/>
    </source>
</evidence>
<dbReference type="EMBL" id="JBFNQN010000009">
    <property type="protein sequence ID" value="MEW9265900.1"/>
    <property type="molecule type" value="Genomic_DNA"/>
</dbReference>
<proteinExistence type="inferred from homology"/>
<keyword evidence="10" id="KW-1185">Reference proteome</keyword>
<keyword evidence="5 7" id="KW-1133">Transmembrane helix</keyword>
<gene>
    <name evidence="9" type="ORF">AB1207_14170</name>
</gene>
<comment type="subcellular location">
    <subcellularLocation>
        <location evidence="1">Cell membrane</location>
        <topology evidence="1">Multi-pass membrane protein</topology>
    </subcellularLocation>
</comment>
<dbReference type="Proteomes" id="UP001555826">
    <property type="component" value="Unassembled WGS sequence"/>
</dbReference>
<feature type="transmembrane region" description="Helical" evidence="7">
    <location>
        <begin position="297"/>
        <end position="317"/>
    </location>
</feature>
<organism evidence="9 10">
    <name type="scientific">Kineococcus endophyticus</name>
    <dbReference type="NCBI Taxonomy" id="1181883"/>
    <lineage>
        <taxon>Bacteria</taxon>
        <taxon>Bacillati</taxon>
        <taxon>Actinomycetota</taxon>
        <taxon>Actinomycetes</taxon>
        <taxon>Kineosporiales</taxon>
        <taxon>Kineosporiaceae</taxon>
        <taxon>Kineococcus</taxon>
    </lineage>
</organism>
<dbReference type="InterPro" id="IPR002656">
    <property type="entry name" value="Acyl_transf_3_dom"/>
</dbReference>
<keyword evidence="9" id="KW-0012">Acyltransferase</keyword>
<evidence type="ECO:0000256" key="4">
    <source>
        <dbReference type="ARBA" id="ARBA00022692"/>
    </source>
</evidence>
<dbReference type="PANTHER" id="PTHR40074:SF4">
    <property type="entry name" value="INNER MEMBRANE PROTEIN YCFT"/>
    <property type="match status" value="1"/>
</dbReference>
<feature type="transmembrane region" description="Helical" evidence="7">
    <location>
        <begin position="125"/>
        <end position="141"/>
    </location>
</feature>
<keyword evidence="4 7" id="KW-0812">Transmembrane</keyword>
<sequence length="355" mass="38029">MTRHAQQVRYDWVDTARGASILLVITYHAALFAASVGLESNAWNVVNGATRVIRMPLFFFISGLLASSALARPWMPTLRRRVAGNLYLYVLWATLAFVLFSLVPYERQGAPRGAWHWVESTFTQPQNGLWYLLALALFTLAAKALNRFSTLAVLVPAALLSAVAGTDLVPSSFVWNNCLVLFVFFLAGSRLRSQTLGRIPRLGRLSIALPLASVVGVVALVAAKLDVLDVAGVRFALGAAAVLAGLSFSASIASSRFGRFLATVGRDTLGVYVTHEMLLALLVLPMAGLASSPWVDAARWFAPPVLVVVGTAAALALRKPLSKVPGLLAAPTFLTGPQRPGGETVGRKTDLQPVR</sequence>
<comment type="caution">
    <text evidence="9">The sequence shown here is derived from an EMBL/GenBank/DDBJ whole genome shotgun (WGS) entry which is preliminary data.</text>
</comment>
<evidence type="ECO:0000256" key="7">
    <source>
        <dbReference type="SAM" id="Phobius"/>
    </source>
</evidence>
<name>A0ABV3P8P9_9ACTN</name>
<feature type="transmembrane region" description="Helical" evidence="7">
    <location>
        <begin position="55"/>
        <end position="74"/>
    </location>
</feature>
<feature type="transmembrane region" description="Helical" evidence="7">
    <location>
        <begin position="269"/>
        <end position="291"/>
    </location>
</feature>
<comment type="similarity">
    <text evidence="2">Belongs to the acyltransferase 3 family.</text>
</comment>
<feature type="transmembrane region" description="Helical" evidence="7">
    <location>
        <begin position="86"/>
        <end position="105"/>
    </location>
</feature>
<feature type="transmembrane region" description="Helical" evidence="7">
    <location>
        <begin position="21"/>
        <end position="43"/>
    </location>
</feature>
<feature type="domain" description="Acyltransferase 3" evidence="8">
    <location>
        <begin position="11"/>
        <end position="316"/>
    </location>
</feature>
<keyword evidence="9" id="KW-0808">Transferase</keyword>
<dbReference type="Pfam" id="PF01757">
    <property type="entry name" value="Acyl_transf_3"/>
    <property type="match status" value="1"/>
</dbReference>
<protein>
    <submittedName>
        <fullName evidence="9">Acyltransferase family protein</fullName>
    </submittedName>
</protein>
<feature type="transmembrane region" description="Helical" evidence="7">
    <location>
        <begin position="148"/>
        <end position="166"/>
    </location>
</feature>
<dbReference type="RefSeq" id="WP_367639029.1">
    <property type="nucleotide sequence ID" value="NZ_JBFNQN010000009.1"/>
</dbReference>
<feature type="transmembrane region" description="Helical" evidence="7">
    <location>
        <begin position="172"/>
        <end position="191"/>
    </location>
</feature>
<accession>A0ABV3P8P9</accession>
<dbReference type="GO" id="GO:0016746">
    <property type="term" value="F:acyltransferase activity"/>
    <property type="evidence" value="ECO:0007669"/>
    <property type="project" value="UniProtKB-KW"/>
</dbReference>
<evidence type="ECO:0000256" key="1">
    <source>
        <dbReference type="ARBA" id="ARBA00004651"/>
    </source>
</evidence>
<keyword evidence="6 7" id="KW-0472">Membrane</keyword>
<evidence type="ECO:0000313" key="9">
    <source>
        <dbReference type="EMBL" id="MEW9265900.1"/>
    </source>
</evidence>
<feature type="transmembrane region" description="Helical" evidence="7">
    <location>
        <begin position="235"/>
        <end position="257"/>
    </location>
</feature>
<evidence type="ECO:0000259" key="8">
    <source>
        <dbReference type="Pfam" id="PF01757"/>
    </source>
</evidence>
<evidence type="ECO:0000256" key="6">
    <source>
        <dbReference type="ARBA" id="ARBA00023136"/>
    </source>
</evidence>
<reference evidence="9 10" key="1">
    <citation type="submission" date="2024-07" db="EMBL/GenBank/DDBJ databases">
        <authorList>
            <person name="Thanompreechachai J."/>
            <person name="Duangmal K."/>
        </authorList>
    </citation>
    <scope>NUCLEOTIDE SEQUENCE [LARGE SCALE GENOMIC DNA]</scope>
    <source>
        <strain evidence="9 10">KCTC 19886</strain>
    </source>
</reference>
<evidence type="ECO:0000313" key="10">
    <source>
        <dbReference type="Proteomes" id="UP001555826"/>
    </source>
</evidence>
<feature type="transmembrane region" description="Helical" evidence="7">
    <location>
        <begin position="203"/>
        <end position="223"/>
    </location>
</feature>
<evidence type="ECO:0000256" key="2">
    <source>
        <dbReference type="ARBA" id="ARBA00007400"/>
    </source>
</evidence>